<feature type="region of interest" description="Disordered" evidence="4">
    <location>
        <begin position="1"/>
        <end position="111"/>
    </location>
</feature>
<dbReference type="AlphaFoldDB" id="A0A267F3Z1"/>
<organism evidence="5 6">
    <name type="scientific">Macrostomum lignano</name>
    <dbReference type="NCBI Taxonomy" id="282301"/>
    <lineage>
        <taxon>Eukaryota</taxon>
        <taxon>Metazoa</taxon>
        <taxon>Spiralia</taxon>
        <taxon>Lophotrochozoa</taxon>
        <taxon>Platyhelminthes</taxon>
        <taxon>Rhabditophora</taxon>
        <taxon>Macrostomorpha</taxon>
        <taxon>Macrostomida</taxon>
        <taxon>Macrostomidae</taxon>
        <taxon>Macrostomum</taxon>
    </lineage>
</organism>
<evidence type="ECO:0000256" key="1">
    <source>
        <dbReference type="ARBA" id="ARBA00022490"/>
    </source>
</evidence>
<reference evidence="5 6" key="1">
    <citation type="submission" date="2017-06" db="EMBL/GenBank/DDBJ databases">
        <title>A platform for efficient transgenesis in Macrostomum lignano, a flatworm model organism for stem cell research.</title>
        <authorList>
            <person name="Berezikov E."/>
        </authorList>
    </citation>
    <scope>NUCLEOTIDE SEQUENCE [LARGE SCALE GENOMIC DNA]</scope>
    <source>
        <strain evidence="5">DV1</strain>
        <tissue evidence="5">Whole organism</tissue>
    </source>
</reference>
<accession>A0A267F3Z1</accession>
<gene>
    <name evidence="5" type="ORF">BOX15_Mlig010225g2</name>
</gene>
<feature type="compositionally biased region" description="Acidic residues" evidence="4">
    <location>
        <begin position="35"/>
        <end position="47"/>
    </location>
</feature>
<name>A0A267F3Z1_9PLAT</name>
<sequence length="259" mass="27920">AVRMADTWEDEAETLEAGGPSLIPLSVPPKTDKWEGEDEDEVPDAWDAEPAAPAAASAASADKKPAAAATSTKPKKGKKALAEALEKKKTEVEERKKQSAPDSAEAGGAAVKNLTAEELRKLQEESDLLITKDTFGVNEAAAAAGIIPEKSIDLLQPSGKEDFDKLARLLSQKLRSLETSPHYPGFIEGVYRECALELDPECLRRLSTSFGALATEKQKMQKTAKGKPKKAKGTVKVERDPAALDGEGYDDYDDFDDFM</sequence>
<proteinExistence type="predicted"/>
<dbReference type="InterPro" id="IPR013906">
    <property type="entry name" value="eIF3j"/>
</dbReference>
<dbReference type="InterPro" id="IPR023194">
    <property type="entry name" value="eIF3-like_dom_sf"/>
</dbReference>
<feature type="compositionally biased region" description="Basic residues" evidence="4">
    <location>
        <begin position="220"/>
        <end position="233"/>
    </location>
</feature>
<keyword evidence="1" id="KW-0963">Cytoplasm</keyword>
<protein>
    <submittedName>
        <fullName evidence="5">Uncharacterized protein</fullName>
    </submittedName>
</protein>
<dbReference type="PANTHER" id="PTHR21681">
    <property type="entry name" value="EUKARYOTIC TRANSLATION INITIATION FACTOR 3 SUBUNIT J"/>
    <property type="match status" value="1"/>
</dbReference>
<dbReference type="GO" id="GO:0005852">
    <property type="term" value="C:eukaryotic translation initiation factor 3 complex"/>
    <property type="evidence" value="ECO:0007669"/>
    <property type="project" value="InterPro"/>
</dbReference>
<feature type="compositionally biased region" description="Acidic residues" evidence="4">
    <location>
        <begin position="247"/>
        <end position="259"/>
    </location>
</feature>
<dbReference type="STRING" id="282301.A0A267F3Z1"/>
<evidence type="ECO:0000313" key="5">
    <source>
        <dbReference type="EMBL" id="PAA68495.1"/>
    </source>
</evidence>
<keyword evidence="2" id="KW-0396">Initiation factor</keyword>
<keyword evidence="6" id="KW-1185">Reference proteome</keyword>
<feature type="compositionally biased region" description="Low complexity" evidence="4">
    <location>
        <begin position="48"/>
        <end position="72"/>
    </location>
</feature>
<evidence type="ECO:0000313" key="6">
    <source>
        <dbReference type="Proteomes" id="UP000215902"/>
    </source>
</evidence>
<evidence type="ECO:0000256" key="3">
    <source>
        <dbReference type="ARBA" id="ARBA00022917"/>
    </source>
</evidence>
<feature type="non-terminal residue" evidence="5">
    <location>
        <position position="1"/>
    </location>
</feature>
<evidence type="ECO:0000256" key="2">
    <source>
        <dbReference type="ARBA" id="ARBA00022540"/>
    </source>
</evidence>
<keyword evidence="3" id="KW-0648">Protein biosynthesis</keyword>
<dbReference type="Pfam" id="PF08597">
    <property type="entry name" value="eIF3_subunit"/>
    <property type="match status" value="1"/>
</dbReference>
<comment type="caution">
    <text evidence="5">The sequence shown here is derived from an EMBL/GenBank/DDBJ whole genome shotgun (WGS) entry which is preliminary data.</text>
</comment>
<dbReference type="Proteomes" id="UP000215902">
    <property type="component" value="Unassembled WGS sequence"/>
</dbReference>
<dbReference type="OrthoDB" id="20381at2759"/>
<dbReference type="EMBL" id="NIVC01001391">
    <property type="protein sequence ID" value="PAA68495.1"/>
    <property type="molecule type" value="Genomic_DNA"/>
</dbReference>
<dbReference type="Gene3D" id="1.10.246.60">
    <property type="entry name" value="Eukaryotic translation initiation factor 3 like domains"/>
    <property type="match status" value="1"/>
</dbReference>
<evidence type="ECO:0000256" key="4">
    <source>
        <dbReference type="SAM" id="MobiDB-lite"/>
    </source>
</evidence>
<feature type="compositionally biased region" description="Basic and acidic residues" evidence="4">
    <location>
        <begin position="80"/>
        <end position="99"/>
    </location>
</feature>
<dbReference type="PANTHER" id="PTHR21681:SF0">
    <property type="entry name" value="EUKARYOTIC TRANSLATION INITIATION FACTOR 3 SUBUNIT J"/>
    <property type="match status" value="1"/>
</dbReference>
<feature type="region of interest" description="Disordered" evidence="4">
    <location>
        <begin position="217"/>
        <end position="259"/>
    </location>
</feature>
<dbReference type="GO" id="GO:0003743">
    <property type="term" value="F:translation initiation factor activity"/>
    <property type="evidence" value="ECO:0007669"/>
    <property type="project" value="UniProtKB-KW"/>
</dbReference>